<proteinExistence type="inferred from homology"/>
<gene>
    <name evidence="5" type="primary">rpsH</name>
    <name evidence="7" type="ORF">J120_03265</name>
</gene>
<dbReference type="InterPro" id="IPR000630">
    <property type="entry name" value="Ribosomal_uS8"/>
</dbReference>
<evidence type="ECO:0000256" key="1">
    <source>
        <dbReference type="ARBA" id="ARBA00006471"/>
    </source>
</evidence>
<evidence type="ECO:0000313" key="7">
    <source>
        <dbReference type="EMBL" id="KIX85299.1"/>
    </source>
</evidence>
<evidence type="ECO:0000313" key="8">
    <source>
        <dbReference type="Proteomes" id="UP000032214"/>
    </source>
</evidence>
<comment type="function">
    <text evidence="5">One of the primary rRNA binding proteins, it binds directly to 16S rRNA central domain where it helps coordinate assembly of the platform of the 30S subunit.</text>
</comment>
<keyword evidence="5" id="KW-0694">RNA-binding</keyword>
<dbReference type="Proteomes" id="UP000032214">
    <property type="component" value="Unassembled WGS sequence"/>
</dbReference>
<dbReference type="EMBL" id="ARQD01000002">
    <property type="protein sequence ID" value="KIX85299.1"/>
    <property type="molecule type" value="Genomic_DNA"/>
</dbReference>
<evidence type="ECO:0000256" key="5">
    <source>
        <dbReference type="HAMAP-Rule" id="MF_01302"/>
    </source>
</evidence>
<dbReference type="GO" id="GO:0019843">
    <property type="term" value="F:rRNA binding"/>
    <property type="evidence" value="ECO:0007669"/>
    <property type="project" value="UniProtKB-UniRule"/>
</dbReference>
<evidence type="ECO:0000256" key="3">
    <source>
        <dbReference type="ARBA" id="ARBA00023274"/>
    </source>
</evidence>
<keyword evidence="3 5" id="KW-0687">Ribonucleoprotein</keyword>
<dbReference type="GO" id="GO:1990904">
    <property type="term" value="C:ribonucleoprotein complex"/>
    <property type="evidence" value="ECO:0007669"/>
    <property type="project" value="UniProtKB-KW"/>
</dbReference>
<dbReference type="STRING" id="1306947.J120_03265"/>
<dbReference type="eggNOG" id="COG0096">
    <property type="taxonomic scope" value="Bacteria"/>
</dbReference>
<dbReference type="AlphaFoldDB" id="A0A0D2GPL5"/>
<dbReference type="InterPro" id="IPR035987">
    <property type="entry name" value="Ribosomal_uS8_sf"/>
</dbReference>
<dbReference type="GO" id="GO:0003735">
    <property type="term" value="F:structural constituent of ribosome"/>
    <property type="evidence" value="ECO:0007669"/>
    <property type="project" value="InterPro"/>
</dbReference>
<dbReference type="NCBIfam" id="NF001109">
    <property type="entry name" value="PRK00136.1"/>
    <property type="match status" value="1"/>
</dbReference>
<reference evidence="7 8" key="1">
    <citation type="journal article" date="2013" name="Proc. Natl. Acad. Sci. U.S.A.">
        <title>Candidate phylum TM6 genome recovered from a hospital sink biofilm provides genomic insights into this uncultivated phylum.</title>
        <authorList>
            <person name="McLean J.S."/>
            <person name="Lombardo M.J."/>
            <person name="Badger J.H."/>
            <person name="Edlund A."/>
            <person name="Novotny M."/>
            <person name="Yee-Greenbaum J."/>
            <person name="Vyahhi N."/>
            <person name="Hall A.P."/>
            <person name="Yang Y."/>
            <person name="Dupont C.L."/>
            <person name="Ziegler M.G."/>
            <person name="Chitsaz H."/>
            <person name="Allen A.E."/>
            <person name="Yooseph S."/>
            <person name="Tesler G."/>
            <person name="Pevzner P.A."/>
            <person name="Friedman R.M."/>
            <person name="Nealson K.H."/>
            <person name="Venter J.C."/>
            <person name="Lasken R.S."/>
        </authorList>
    </citation>
    <scope>NUCLEOTIDE SEQUENCE [LARGE SCALE GENOMIC DNA]</scope>
    <source>
        <strain evidence="7 8">TM6SC1</strain>
    </source>
</reference>
<evidence type="ECO:0000256" key="6">
    <source>
        <dbReference type="RuleBase" id="RU003660"/>
    </source>
</evidence>
<name>A0A0D2GPL5_9BACT</name>
<accession>A0A0D2GPL5</accession>
<sequence>MSVDAIGNFLTIIRNGLMASKSIVTAPYSRMKAELARVLIEEGFIKDAQIITDDTGKKHIKILLKYVDGESVIHEIKRISTPGRRIYRSIDNVKPVIGGLGISILTTSAGLMTHKQAKQRGIGGEIICSVW</sequence>
<comment type="caution">
    <text evidence="7">The sequence shown here is derived from an EMBL/GenBank/DDBJ whole genome shotgun (WGS) entry which is preliminary data.</text>
</comment>
<dbReference type="GO" id="GO:0005840">
    <property type="term" value="C:ribosome"/>
    <property type="evidence" value="ECO:0007669"/>
    <property type="project" value="UniProtKB-KW"/>
</dbReference>
<evidence type="ECO:0000256" key="4">
    <source>
        <dbReference type="ARBA" id="ARBA00035258"/>
    </source>
</evidence>
<dbReference type="Pfam" id="PF00410">
    <property type="entry name" value="Ribosomal_S8"/>
    <property type="match status" value="1"/>
</dbReference>
<dbReference type="SUPFAM" id="SSF56047">
    <property type="entry name" value="Ribosomal protein S8"/>
    <property type="match status" value="1"/>
</dbReference>
<comment type="subunit">
    <text evidence="5">Part of the 30S ribosomal subunit. Contacts proteins S5 and S12.</text>
</comment>
<keyword evidence="5" id="KW-0699">rRNA-binding</keyword>
<dbReference type="FunFam" id="3.30.1490.10:FF:000001">
    <property type="entry name" value="30S ribosomal protein S8"/>
    <property type="match status" value="1"/>
</dbReference>
<comment type="similarity">
    <text evidence="1 5 6">Belongs to the universal ribosomal protein uS8 family.</text>
</comment>
<dbReference type="GO" id="GO:0005737">
    <property type="term" value="C:cytoplasm"/>
    <property type="evidence" value="ECO:0007669"/>
    <property type="project" value="UniProtKB-ARBA"/>
</dbReference>
<evidence type="ECO:0000256" key="2">
    <source>
        <dbReference type="ARBA" id="ARBA00022980"/>
    </source>
</evidence>
<keyword evidence="2 5" id="KW-0689">Ribosomal protein</keyword>
<protein>
    <recommendedName>
        <fullName evidence="4 5">Small ribosomal subunit protein uS8</fullName>
    </recommendedName>
</protein>
<dbReference type="GO" id="GO:0006412">
    <property type="term" value="P:translation"/>
    <property type="evidence" value="ECO:0007669"/>
    <property type="project" value="UniProtKB-UniRule"/>
</dbReference>
<dbReference type="Gene3D" id="3.30.1490.10">
    <property type="match status" value="1"/>
</dbReference>
<dbReference type="PROSITE" id="PS00053">
    <property type="entry name" value="RIBOSOMAL_S8"/>
    <property type="match status" value="1"/>
</dbReference>
<dbReference type="HAMAP" id="MF_01302_B">
    <property type="entry name" value="Ribosomal_uS8_B"/>
    <property type="match status" value="1"/>
</dbReference>
<dbReference type="Gene3D" id="3.30.1370.30">
    <property type="match status" value="1"/>
</dbReference>
<keyword evidence="8" id="KW-1185">Reference proteome</keyword>
<dbReference type="InterPro" id="IPR047863">
    <property type="entry name" value="Ribosomal_uS8_CS"/>
</dbReference>
<organism evidence="7 8">
    <name type="scientific">candidate division TM6 bacterium JCVI TM6SC1</name>
    <dbReference type="NCBI Taxonomy" id="1306947"/>
    <lineage>
        <taxon>Bacteria</taxon>
        <taxon>Candidatus Babelota</taxon>
        <taxon>Vermiphilus</taxon>
    </lineage>
</organism>
<dbReference type="PANTHER" id="PTHR11758">
    <property type="entry name" value="40S RIBOSOMAL PROTEIN S15A"/>
    <property type="match status" value="1"/>
</dbReference>